<organism evidence="2">
    <name type="scientific">Escherichia coli</name>
    <dbReference type="NCBI Taxonomy" id="562"/>
    <lineage>
        <taxon>Bacteria</taxon>
        <taxon>Pseudomonadati</taxon>
        <taxon>Pseudomonadota</taxon>
        <taxon>Gammaproteobacteria</taxon>
        <taxon>Enterobacterales</taxon>
        <taxon>Enterobacteriaceae</taxon>
        <taxon>Escherichia</taxon>
    </lineage>
</organism>
<name>A0A161IAJ4_ECOLX</name>
<accession>A0A161IAJ4</accession>
<dbReference type="EMBL" id="KU932022">
    <property type="protein sequence ID" value="ANC58392.1"/>
    <property type="molecule type" value="Genomic_DNA"/>
</dbReference>
<dbReference type="RefSeq" id="WP_181365834.1">
    <property type="nucleotide sequence ID" value="NZ_KU932022.1"/>
</dbReference>
<protein>
    <submittedName>
        <fullName evidence="2">Uncharacterized protein</fullName>
    </submittedName>
</protein>
<keyword evidence="2" id="KW-0614">Plasmid</keyword>
<proteinExistence type="predicted"/>
<dbReference type="EMBL" id="KU932023">
    <property type="protein sequence ID" value="ANC58467.1"/>
    <property type="molecule type" value="Genomic_DNA"/>
</dbReference>
<sequence length="159" mass="18345">MNNGENKLLGSLLAQKVKRSKTGRIRERFAEIEEAQQQGIRNIDIVNALNNEGFDLTLKTFENILHRIRKERAEKKDVSHLLSNKEKTYQKAITIEDKNRKTKQDNDILNAYLPVCFNNAKIAQQAIDNNVSIETIKSWNCANFVQVSNTLGNYIRNKR</sequence>
<reference evidence="2" key="1">
    <citation type="submission" date="2016-03" db="EMBL/GenBank/DDBJ databases">
        <title>Characterization of plasmids acquired from Finnish patients derived ESBL strains.</title>
        <authorList>
            <person name="Mattila S."/>
            <person name="Ojala V."/>
            <person name="Ruotsalainen P."/>
            <person name="Tuononen T."/>
            <person name="Bamford J.K.H."/>
            <person name="Jalasvuori M."/>
        </authorList>
    </citation>
    <scope>NUCLEOTIDE SEQUENCE</scope>
    <source>
        <plasmid evidence="1">pEC3II_1</plasmid>
        <plasmid evidence="2">pEC3II_2</plasmid>
    </source>
</reference>
<geneLocation type="plasmid" evidence="2">
    <name>pEC3II_2</name>
</geneLocation>
<evidence type="ECO:0000313" key="2">
    <source>
        <dbReference type="EMBL" id="ANC58467.1"/>
    </source>
</evidence>
<dbReference type="AlphaFoldDB" id="A0A161IAJ4"/>
<evidence type="ECO:0000313" key="1">
    <source>
        <dbReference type="EMBL" id="ANC58392.1"/>
    </source>
</evidence>
<geneLocation type="plasmid" evidence="1">
    <name>pEC3II_1</name>
</geneLocation>